<evidence type="ECO:0000256" key="10">
    <source>
        <dbReference type="SAM" id="Phobius"/>
    </source>
</evidence>
<evidence type="ECO:0000313" key="13">
    <source>
        <dbReference type="EMBL" id="QDV07921.1"/>
    </source>
</evidence>
<proteinExistence type="predicted"/>
<dbReference type="SUPFAM" id="SSF47384">
    <property type="entry name" value="Homodimeric domain of signal transducing histidine kinase"/>
    <property type="match status" value="1"/>
</dbReference>
<dbReference type="SMART" id="SM00448">
    <property type="entry name" value="REC"/>
    <property type="match status" value="1"/>
</dbReference>
<dbReference type="InterPro" id="IPR003661">
    <property type="entry name" value="HisK_dim/P_dom"/>
</dbReference>
<dbReference type="Pfam" id="PF00072">
    <property type="entry name" value="Response_reg"/>
    <property type="match status" value="1"/>
</dbReference>
<keyword evidence="13" id="KW-0808">Transferase</keyword>
<dbReference type="Proteomes" id="UP000320390">
    <property type="component" value="Chromosome"/>
</dbReference>
<evidence type="ECO:0000256" key="5">
    <source>
        <dbReference type="ARBA" id="ARBA00022692"/>
    </source>
</evidence>
<name>A0A518EV29_9BACT</name>
<dbReference type="Pfam" id="PF13675">
    <property type="entry name" value="PilJ"/>
    <property type="match status" value="1"/>
</dbReference>
<keyword evidence="6 10" id="KW-1133">Transmembrane helix</keyword>
<dbReference type="SMART" id="SM00388">
    <property type="entry name" value="HisKA"/>
    <property type="match status" value="1"/>
</dbReference>
<dbReference type="InterPro" id="IPR003594">
    <property type="entry name" value="HATPase_dom"/>
</dbReference>
<dbReference type="InterPro" id="IPR001789">
    <property type="entry name" value="Sig_transdc_resp-reg_receiver"/>
</dbReference>
<accession>A0A518EV29</accession>
<dbReference type="EC" id="2.7.13.3" evidence="3"/>
<dbReference type="OrthoDB" id="7568856at2"/>
<dbReference type="PRINTS" id="PR00344">
    <property type="entry name" value="BCTRLSENSOR"/>
</dbReference>
<dbReference type="AlphaFoldDB" id="A0A518EV29"/>
<dbReference type="InterPro" id="IPR029095">
    <property type="entry name" value="NarX-like_N"/>
</dbReference>
<reference evidence="13 14" key="1">
    <citation type="submission" date="2019-02" db="EMBL/GenBank/DDBJ databases">
        <title>Deep-cultivation of Planctomycetes and their phenomic and genomic characterization uncovers novel biology.</title>
        <authorList>
            <person name="Wiegand S."/>
            <person name="Jogler M."/>
            <person name="Boedeker C."/>
            <person name="Pinto D."/>
            <person name="Vollmers J."/>
            <person name="Rivas-Marin E."/>
            <person name="Kohn T."/>
            <person name="Peeters S.H."/>
            <person name="Heuer A."/>
            <person name="Rast P."/>
            <person name="Oberbeckmann S."/>
            <person name="Bunk B."/>
            <person name="Jeske O."/>
            <person name="Meyerdierks A."/>
            <person name="Storesund J.E."/>
            <person name="Kallscheuer N."/>
            <person name="Luecker S."/>
            <person name="Lage O.M."/>
            <person name="Pohl T."/>
            <person name="Merkel B.J."/>
            <person name="Hornburger P."/>
            <person name="Mueller R.-W."/>
            <person name="Bruemmer F."/>
            <person name="Labrenz M."/>
            <person name="Spormann A.M."/>
            <person name="Op den Camp H."/>
            <person name="Overmann J."/>
            <person name="Amann R."/>
            <person name="Jetten M.S.M."/>
            <person name="Mascher T."/>
            <person name="Medema M.H."/>
            <person name="Devos D.P."/>
            <person name="Kaster A.-K."/>
            <person name="Ovreas L."/>
            <person name="Rohde M."/>
            <person name="Galperin M.Y."/>
            <person name="Jogler C."/>
        </authorList>
    </citation>
    <scope>NUCLEOTIDE SEQUENCE [LARGE SCALE GENOMIC DNA]</scope>
    <source>
        <strain evidence="13 14">Poly30</strain>
    </source>
</reference>
<dbReference type="InterPro" id="IPR004358">
    <property type="entry name" value="Sig_transdc_His_kin-like_C"/>
</dbReference>
<dbReference type="InterPro" id="IPR011006">
    <property type="entry name" value="CheY-like_superfamily"/>
</dbReference>
<evidence type="ECO:0000256" key="1">
    <source>
        <dbReference type="ARBA" id="ARBA00000085"/>
    </source>
</evidence>
<comment type="subcellular location">
    <subcellularLocation>
        <location evidence="2">Membrane</location>
        <topology evidence="2">Multi-pass membrane protein</topology>
    </subcellularLocation>
</comment>
<evidence type="ECO:0000256" key="9">
    <source>
        <dbReference type="PROSITE-ProRule" id="PRU00169"/>
    </source>
</evidence>
<dbReference type="GO" id="GO:0000155">
    <property type="term" value="F:phosphorelay sensor kinase activity"/>
    <property type="evidence" value="ECO:0007669"/>
    <property type="project" value="InterPro"/>
</dbReference>
<dbReference type="InterPro" id="IPR036890">
    <property type="entry name" value="HATPase_C_sf"/>
</dbReference>
<keyword evidence="8 10" id="KW-0472">Membrane</keyword>
<dbReference type="Gene3D" id="3.30.565.10">
    <property type="entry name" value="Histidine kinase-like ATPase, C-terminal domain"/>
    <property type="match status" value="1"/>
</dbReference>
<keyword evidence="5 10" id="KW-0812">Transmembrane</keyword>
<dbReference type="EMBL" id="CP036434">
    <property type="protein sequence ID" value="QDV07921.1"/>
    <property type="molecule type" value="Genomic_DNA"/>
</dbReference>
<evidence type="ECO:0000256" key="2">
    <source>
        <dbReference type="ARBA" id="ARBA00004141"/>
    </source>
</evidence>
<gene>
    <name evidence="13" type="primary">luxQ_7</name>
    <name evidence="13" type="ORF">Poly30_34560</name>
</gene>
<dbReference type="PANTHER" id="PTHR45339:SF1">
    <property type="entry name" value="HYBRID SIGNAL TRANSDUCTION HISTIDINE KINASE J"/>
    <property type="match status" value="1"/>
</dbReference>
<evidence type="ECO:0000313" key="14">
    <source>
        <dbReference type="Proteomes" id="UP000320390"/>
    </source>
</evidence>
<dbReference type="GO" id="GO:0016020">
    <property type="term" value="C:membrane"/>
    <property type="evidence" value="ECO:0007669"/>
    <property type="project" value="UniProtKB-SubCell"/>
</dbReference>
<evidence type="ECO:0000256" key="3">
    <source>
        <dbReference type="ARBA" id="ARBA00012438"/>
    </source>
</evidence>
<dbReference type="Gene3D" id="3.40.50.2300">
    <property type="match status" value="1"/>
</dbReference>
<dbReference type="CDD" id="cd16922">
    <property type="entry name" value="HATPase_EvgS-ArcB-TorS-like"/>
    <property type="match status" value="1"/>
</dbReference>
<sequence>MWRFRTHYLFALGALAVLNLGSLVLIQEMFRAAHADSKHINVAGRQRMLSQRITKSALALDWDPASSAELKTALEEFEAAHEQLVRTTADEHPVHAHLSGLEATFQALLSAGHAVLEGRGRSAAEELHAAAGEFLPKMHAAVNAYEKESQDTAARARSKEIALLIATLLVLIAEGLFIFEPLCKRLVRDERTLENARDEAIESADMRKRFLATVSHEIRTPLHGVLGTSALVLQTDLTEEQASLVNAGKRSAENILAMLNGVLDHAKIQEGALALESKPFSLVDLIEDLRLTRHSPYRRAPVELVVERSDRTPDWLLGDVVRIRQLLLNLVSNALKFTLEGEVRVTLDWTEASGGGRLLAEVLDTGIGIPEDRLESIFEEFTQAEASTSREYGGTGLGLSISRDLARLMGGAIELASAPGEGSRFTVRIPLDAGAKPLMSDEDPGGEGVQPGSQIRVLAADDDQVNRRILEAHLRSLTGSFCIVENGRLAVDEARNRVFDVVLLDLNMPVMGGRAAARALRERSASSDALIVAITGETGDEVGNLCQETEFDVVLAKPFKKAELKAILEGFLTHSRAKGRAA</sequence>
<feature type="domain" description="Histidine kinase" evidence="11">
    <location>
        <begin position="213"/>
        <end position="433"/>
    </location>
</feature>
<evidence type="ECO:0000256" key="6">
    <source>
        <dbReference type="ARBA" id="ARBA00022989"/>
    </source>
</evidence>
<organism evidence="13 14">
    <name type="scientific">Saltatorellus ferox</name>
    <dbReference type="NCBI Taxonomy" id="2528018"/>
    <lineage>
        <taxon>Bacteria</taxon>
        <taxon>Pseudomonadati</taxon>
        <taxon>Planctomycetota</taxon>
        <taxon>Planctomycetia</taxon>
        <taxon>Planctomycetia incertae sedis</taxon>
        <taxon>Saltatorellus</taxon>
    </lineage>
</organism>
<feature type="modified residue" description="4-aspartylphosphate" evidence="9">
    <location>
        <position position="505"/>
    </location>
</feature>
<evidence type="ECO:0000256" key="8">
    <source>
        <dbReference type="ARBA" id="ARBA00023136"/>
    </source>
</evidence>
<dbReference type="SUPFAM" id="SSF52172">
    <property type="entry name" value="CheY-like"/>
    <property type="match status" value="1"/>
</dbReference>
<protein>
    <recommendedName>
        <fullName evidence="3">histidine kinase</fullName>
        <ecNumber evidence="3">2.7.13.3</ecNumber>
    </recommendedName>
</protein>
<keyword evidence="14" id="KW-1185">Reference proteome</keyword>
<evidence type="ECO:0000259" key="11">
    <source>
        <dbReference type="PROSITE" id="PS50109"/>
    </source>
</evidence>
<dbReference type="InterPro" id="IPR036097">
    <property type="entry name" value="HisK_dim/P_sf"/>
</dbReference>
<dbReference type="CDD" id="cd00082">
    <property type="entry name" value="HisKA"/>
    <property type="match status" value="1"/>
</dbReference>
<evidence type="ECO:0000256" key="4">
    <source>
        <dbReference type="ARBA" id="ARBA00022553"/>
    </source>
</evidence>
<evidence type="ECO:0000256" key="7">
    <source>
        <dbReference type="ARBA" id="ARBA00023012"/>
    </source>
</evidence>
<feature type="transmembrane region" description="Helical" evidence="10">
    <location>
        <begin position="6"/>
        <end position="26"/>
    </location>
</feature>
<dbReference type="RefSeq" id="WP_145199664.1">
    <property type="nucleotide sequence ID" value="NZ_CP036434.1"/>
</dbReference>
<dbReference type="Pfam" id="PF00512">
    <property type="entry name" value="HisKA"/>
    <property type="match status" value="1"/>
</dbReference>
<dbReference type="PANTHER" id="PTHR45339">
    <property type="entry name" value="HYBRID SIGNAL TRANSDUCTION HISTIDINE KINASE J"/>
    <property type="match status" value="1"/>
</dbReference>
<feature type="domain" description="Response regulatory" evidence="12">
    <location>
        <begin position="456"/>
        <end position="572"/>
    </location>
</feature>
<keyword evidence="4 9" id="KW-0597">Phosphoprotein</keyword>
<dbReference type="PROSITE" id="PS50109">
    <property type="entry name" value="HIS_KIN"/>
    <property type="match status" value="1"/>
</dbReference>
<dbReference type="CDD" id="cd17546">
    <property type="entry name" value="REC_hyHK_CKI1_RcsC-like"/>
    <property type="match status" value="1"/>
</dbReference>
<dbReference type="SMART" id="SM00387">
    <property type="entry name" value="HATPase_c"/>
    <property type="match status" value="1"/>
</dbReference>
<comment type="catalytic activity">
    <reaction evidence="1">
        <text>ATP + protein L-histidine = ADP + protein N-phospho-L-histidine.</text>
        <dbReference type="EC" id="2.7.13.3"/>
    </reaction>
</comment>
<keyword evidence="7" id="KW-0902">Two-component regulatory system</keyword>
<dbReference type="Gene3D" id="1.10.287.130">
    <property type="match status" value="1"/>
</dbReference>
<dbReference type="FunFam" id="3.30.565.10:FF:000010">
    <property type="entry name" value="Sensor histidine kinase RcsC"/>
    <property type="match status" value="1"/>
</dbReference>
<dbReference type="SUPFAM" id="SSF55874">
    <property type="entry name" value="ATPase domain of HSP90 chaperone/DNA topoisomerase II/histidine kinase"/>
    <property type="match status" value="1"/>
</dbReference>
<dbReference type="InterPro" id="IPR005467">
    <property type="entry name" value="His_kinase_dom"/>
</dbReference>
<evidence type="ECO:0000259" key="12">
    <source>
        <dbReference type="PROSITE" id="PS50110"/>
    </source>
</evidence>
<keyword evidence="13" id="KW-0418">Kinase</keyword>
<dbReference type="Pfam" id="PF02518">
    <property type="entry name" value="HATPase_c"/>
    <property type="match status" value="1"/>
</dbReference>
<dbReference type="PROSITE" id="PS50110">
    <property type="entry name" value="RESPONSE_REGULATORY"/>
    <property type="match status" value="1"/>
</dbReference>
<feature type="transmembrane region" description="Helical" evidence="10">
    <location>
        <begin position="161"/>
        <end position="179"/>
    </location>
</feature>